<protein>
    <submittedName>
        <fullName evidence="2">Uncharacterized protein</fullName>
    </submittedName>
</protein>
<evidence type="ECO:0000313" key="2">
    <source>
        <dbReference type="EMBL" id="NBI79875.1"/>
    </source>
</evidence>
<feature type="region of interest" description="Disordered" evidence="1">
    <location>
        <begin position="28"/>
        <end position="74"/>
    </location>
</feature>
<accession>A0A845RM14</accession>
<gene>
    <name evidence="2" type="ORF">D3Z39_13555</name>
</gene>
<organism evidence="2 3">
    <name type="scientific">Anaerotruncus colihominis</name>
    <dbReference type="NCBI Taxonomy" id="169435"/>
    <lineage>
        <taxon>Bacteria</taxon>
        <taxon>Bacillati</taxon>
        <taxon>Bacillota</taxon>
        <taxon>Clostridia</taxon>
        <taxon>Eubacteriales</taxon>
        <taxon>Oscillospiraceae</taxon>
        <taxon>Anaerotruncus</taxon>
    </lineage>
</organism>
<evidence type="ECO:0000313" key="3">
    <source>
        <dbReference type="Proteomes" id="UP000446348"/>
    </source>
</evidence>
<reference evidence="2 3" key="1">
    <citation type="submission" date="2018-08" db="EMBL/GenBank/DDBJ databases">
        <title>Murine metabolic-syndrome-specific gut microbial biobank.</title>
        <authorList>
            <person name="Liu C."/>
        </authorList>
    </citation>
    <scope>NUCLEOTIDE SEQUENCE [LARGE SCALE GENOMIC DNA]</scope>
    <source>
        <strain evidence="2 3">X69</strain>
    </source>
</reference>
<dbReference type="Proteomes" id="UP000446348">
    <property type="component" value="Unassembled WGS sequence"/>
</dbReference>
<dbReference type="EMBL" id="QXWZ01000027">
    <property type="protein sequence ID" value="NBI79875.1"/>
    <property type="molecule type" value="Genomic_DNA"/>
</dbReference>
<sequence length="138" mass="15026">MRGSLTAGRCACPAGYSGLSSRAAIAALPGADKPRQRPSARLTRGGSSDASPYVIPTSAWRDRMGRTPVRPEEDRLTAPVPLFAAQPVKIPEPVPLFAAQPTKVFCRGFFSKKPESFSPRPFFKKAGKFFGLPFFQKR</sequence>
<name>A0A845RM14_9FIRM</name>
<dbReference type="AlphaFoldDB" id="A0A845RM14"/>
<comment type="caution">
    <text evidence="2">The sequence shown here is derived from an EMBL/GenBank/DDBJ whole genome shotgun (WGS) entry which is preliminary data.</text>
</comment>
<proteinExistence type="predicted"/>
<evidence type="ECO:0000256" key="1">
    <source>
        <dbReference type="SAM" id="MobiDB-lite"/>
    </source>
</evidence>
<feature type="compositionally biased region" description="Basic and acidic residues" evidence="1">
    <location>
        <begin position="60"/>
        <end position="74"/>
    </location>
</feature>